<feature type="coiled-coil region" evidence="1">
    <location>
        <begin position="266"/>
        <end position="293"/>
    </location>
</feature>
<keyword evidence="2" id="KW-1133">Transmembrane helix</keyword>
<dbReference type="InParanoid" id="A0A078ADB6"/>
<proteinExistence type="predicted"/>
<feature type="transmembrane region" description="Helical" evidence="2">
    <location>
        <begin position="134"/>
        <end position="156"/>
    </location>
</feature>
<feature type="transmembrane region" description="Helical" evidence="2">
    <location>
        <begin position="373"/>
        <end position="392"/>
    </location>
</feature>
<evidence type="ECO:0000256" key="1">
    <source>
        <dbReference type="SAM" id="Coils"/>
    </source>
</evidence>
<gene>
    <name evidence="3" type="primary">Contig9898.g10586</name>
    <name evidence="3" type="ORF">STYLEM_8828</name>
</gene>
<dbReference type="InterPro" id="IPR045122">
    <property type="entry name" value="Csc1-like"/>
</dbReference>
<organism evidence="3 4">
    <name type="scientific">Stylonychia lemnae</name>
    <name type="common">Ciliate</name>
    <dbReference type="NCBI Taxonomy" id="5949"/>
    <lineage>
        <taxon>Eukaryota</taxon>
        <taxon>Sar</taxon>
        <taxon>Alveolata</taxon>
        <taxon>Ciliophora</taxon>
        <taxon>Intramacronucleata</taxon>
        <taxon>Spirotrichea</taxon>
        <taxon>Stichotrichia</taxon>
        <taxon>Sporadotrichida</taxon>
        <taxon>Oxytrichidae</taxon>
        <taxon>Stylonychinae</taxon>
        <taxon>Stylonychia</taxon>
    </lineage>
</organism>
<keyword evidence="2" id="KW-0812">Transmembrane</keyword>
<evidence type="ECO:0000313" key="4">
    <source>
        <dbReference type="Proteomes" id="UP000039865"/>
    </source>
</evidence>
<evidence type="ECO:0000256" key="2">
    <source>
        <dbReference type="SAM" id="Phobius"/>
    </source>
</evidence>
<feature type="transmembrane region" description="Helical" evidence="2">
    <location>
        <begin position="616"/>
        <end position="636"/>
    </location>
</feature>
<evidence type="ECO:0000313" key="3">
    <source>
        <dbReference type="EMBL" id="CDW79836.1"/>
    </source>
</evidence>
<dbReference type="GO" id="GO:0005886">
    <property type="term" value="C:plasma membrane"/>
    <property type="evidence" value="ECO:0007669"/>
    <property type="project" value="TreeGrafter"/>
</dbReference>
<dbReference type="AlphaFoldDB" id="A0A078ADB6"/>
<protein>
    <submittedName>
        <fullName evidence="3">Uncharacterized protein</fullName>
    </submittedName>
</protein>
<sequence>MIYAGGGNFEKTMEKRQGSNIRPIISIMSMGNMATASSICANGEIFNKTVSLEFKCETGIIYGLKDQKIGLEGEDISLSCVNTDFMIVDQDCSYYSFNTTIQKRIDKWFIDQCNGKQSSYEQSFYGKIVDKSNIGIMLVLFDIVVLILYLISLGFLKNFQKIDALEINGDVMKCSDFSILIRNLPTNPNVIEYKAWLWEWIEKKLAEHDDQDQNNKSYIPKIVEIYFGYTDYSDFGDLKEIRSLEKAMIEQRKKLKFDKSGQVENYRALQKIVGALKGKIEEYEKNSKKREKKLIPKFAYVILLHENDKKRLLNLYDIGWKRKMLLKYKQRDKYNSLCFDNGQFPDLVQAPQPSLVMWSNLKFDNIDIFKRSLQINIVTFLLMLVSFFLVIYGKYQDKIIKKIYGGDQCKLDDEITQQMAEADFKQPREGRHGLMHCFCLNRYTSLGQEVVSIKFDDSLYYCSDWFDIYTAKNGYVYYAGFAISFVNILIKFVIGKISFYQRMHTLNEILENTTLKMFLFQVVNTGVILMLVNWNLKDELGLPDNFPVLTGDYTDFTVNWYQKIGVQLFVYFGLKYFATFWDRKFRPCNKRRTRQYIQEDYQSQYLGPPFGFEKRYSSMMAVIFITFIFSAVLRVHQKPVMTDGDLANKLRVVLSFAAVWHLGIAFLMMSSESIFPLVSLFNDNQYQKKQNEMEAKFSLPSFLAFIDEKRLNHDHSFLTFIAFFISLIFSLFYDTLVKLLIKLWNKIKNMIGCKQKASKMQQFDDILSIQEIKTQQYDFYEAIGIQGIISEKKRSQQSLEEIEKFMKDNEVSHKLRKLHHRFIIKIDTLDKLLTKKQQDAQSLLKRVFLQGLMNKKREKEGLKRVDDPELAFKDVSFPCKVQGLLTYDIKENDFYKDVYATAERLDQIKKEIQILDADNIDVNSIAEIRNLINS</sequence>
<keyword evidence="2" id="KW-0472">Membrane</keyword>
<reference evidence="3 4" key="1">
    <citation type="submission" date="2014-06" db="EMBL/GenBank/DDBJ databases">
        <authorList>
            <person name="Swart Estienne"/>
        </authorList>
    </citation>
    <scope>NUCLEOTIDE SEQUENCE [LARGE SCALE GENOMIC DNA]</scope>
    <source>
        <strain evidence="3 4">130c</strain>
    </source>
</reference>
<name>A0A078ADB6_STYLE</name>
<dbReference type="PANTHER" id="PTHR13018">
    <property type="entry name" value="PROBABLE MEMBRANE PROTEIN DUF221-RELATED"/>
    <property type="match status" value="1"/>
</dbReference>
<feature type="transmembrane region" description="Helical" evidence="2">
    <location>
        <begin position="648"/>
        <end position="669"/>
    </location>
</feature>
<dbReference type="PANTHER" id="PTHR13018:SF5">
    <property type="entry name" value="RE44586P"/>
    <property type="match status" value="1"/>
</dbReference>
<keyword evidence="1" id="KW-0175">Coiled coil</keyword>
<accession>A0A078ADB6</accession>
<dbReference type="OrthoDB" id="297739at2759"/>
<dbReference type="EMBL" id="CCKQ01008379">
    <property type="protein sequence ID" value="CDW79836.1"/>
    <property type="molecule type" value="Genomic_DNA"/>
</dbReference>
<feature type="transmembrane region" description="Helical" evidence="2">
    <location>
        <begin position="717"/>
        <end position="741"/>
    </location>
</feature>
<feature type="transmembrane region" description="Helical" evidence="2">
    <location>
        <begin position="475"/>
        <end position="494"/>
    </location>
</feature>
<dbReference type="GO" id="GO:0005227">
    <property type="term" value="F:calcium-activated cation channel activity"/>
    <property type="evidence" value="ECO:0007669"/>
    <property type="project" value="InterPro"/>
</dbReference>
<dbReference type="Proteomes" id="UP000039865">
    <property type="component" value="Unassembled WGS sequence"/>
</dbReference>
<feature type="transmembrane region" description="Helical" evidence="2">
    <location>
        <begin position="515"/>
        <end position="536"/>
    </location>
</feature>
<keyword evidence="4" id="KW-1185">Reference proteome</keyword>